<proteinExistence type="predicted"/>
<feature type="domain" description="SH3b" evidence="2">
    <location>
        <begin position="159"/>
        <end position="210"/>
    </location>
</feature>
<feature type="signal peptide" evidence="1">
    <location>
        <begin position="1"/>
        <end position="24"/>
    </location>
</feature>
<evidence type="ECO:0000259" key="2">
    <source>
        <dbReference type="Pfam" id="PF08239"/>
    </source>
</evidence>
<evidence type="ECO:0000256" key="1">
    <source>
        <dbReference type="SAM" id="SignalP"/>
    </source>
</evidence>
<dbReference type="Proteomes" id="UP000032232">
    <property type="component" value="Unassembled WGS sequence"/>
</dbReference>
<sequence length="212" mass="22688">MIKSLIVLAALLTSMLVGPQAVRAADFFYDHNGSRMVLSVDGSEVRIRYQQPRAGLANIGVRPGTLLFEGRVTNGILDGMSRIFNTNCGEIDYFVHGAFRTGEDFTLKGAAPVVSNMSCRIVDNRYDGPNANLVFTSLARANGTALPVGRGCVTGVRTVLNVRVGPGAGYGKIGTLPAGACGVEILARCDSDWCAVTRGTVKGWVSMRYLRR</sequence>
<evidence type="ECO:0000313" key="3">
    <source>
        <dbReference type="EMBL" id="KIT15944.1"/>
    </source>
</evidence>
<dbReference type="AlphaFoldDB" id="A0A0D1EE31"/>
<dbReference type="RefSeq" id="WP_161793862.1">
    <property type="nucleotide sequence ID" value="NZ_FZPF01000004.1"/>
</dbReference>
<dbReference type="Gene3D" id="2.30.30.40">
    <property type="entry name" value="SH3 Domains"/>
    <property type="match status" value="1"/>
</dbReference>
<organism evidence="3 4">
    <name type="scientific">Jannaschia aquimarina</name>
    <dbReference type="NCBI Taxonomy" id="935700"/>
    <lineage>
        <taxon>Bacteria</taxon>
        <taxon>Pseudomonadati</taxon>
        <taxon>Pseudomonadota</taxon>
        <taxon>Alphaproteobacteria</taxon>
        <taxon>Rhodobacterales</taxon>
        <taxon>Roseobacteraceae</taxon>
        <taxon>Jannaschia</taxon>
    </lineage>
</organism>
<dbReference type="STRING" id="935700.jaqu_22120"/>
<dbReference type="PATRIC" id="fig|935700.4.peg.2278"/>
<reference evidence="3 4" key="1">
    <citation type="submission" date="2015-02" db="EMBL/GenBank/DDBJ databases">
        <title>Genome Sequence of Jannaschia aquimarina DSM28248, a member of the Roseobacter clade.</title>
        <authorList>
            <person name="Voget S."/>
            <person name="Daniel R."/>
        </authorList>
    </citation>
    <scope>NUCLEOTIDE SEQUENCE [LARGE SCALE GENOMIC DNA]</scope>
    <source>
        <strain evidence="3 4">GSW-M26</strain>
    </source>
</reference>
<feature type="chain" id="PRO_5002229806" evidence="1">
    <location>
        <begin position="25"/>
        <end position="212"/>
    </location>
</feature>
<accession>A0A0D1EE31</accession>
<dbReference type="InterPro" id="IPR003646">
    <property type="entry name" value="SH3-like_bac-type"/>
</dbReference>
<name>A0A0D1EE31_9RHOB</name>
<keyword evidence="4" id="KW-1185">Reference proteome</keyword>
<evidence type="ECO:0000313" key="4">
    <source>
        <dbReference type="Proteomes" id="UP000032232"/>
    </source>
</evidence>
<dbReference type="Pfam" id="PF08239">
    <property type="entry name" value="SH3_3"/>
    <property type="match status" value="1"/>
</dbReference>
<comment type="caution">
    <text evidence="3">The sequence shown here is derived from an EMBL/GenBank/DDBJ whole genome shotgun (WGS) entry which is preliminary data.</text>
</comment>
<protein>
    <submittedName>
        <fullName evidence="3">Bacterial SH3 domain protein</fullName>
    </submittedName>
</protein>
<keyword evidence="1" id="KW-0732">Signal</keyword>
<gene>
    <name evidence="3" type="ORF">jaqu_22120</name>
</gene>
<dbReference type="EMBL" id="JYFE01000041">
    <property type="protein sequence ID" value="KIT15944.1"/>
    <property type="molecule type" value="Genomic_DNA"/>
</dbReference>